<dbReference type="Proteomes" id="UP000257109">
    <property type="component" value="Unassembled WGS sequence"/>
</dbReference>
<dbReference type="AlphaFoldDB" id="A0A371EE19"/>
<protein>
    <submittedName>
        <fullName evidence="1">Uncharacterized protein</fullName>
    </submittedName>
</protein>
<sequence length="147" mass="16753">MKTSPQSGNVTFVCDNTIESSRQDEGESPEAKALVELERLIEQEEPKFQSMAEDLEVVNLGESKEEKEIWVGKQMLLDLRQKLVELLKEYANVFAWSYRDMLGLDNSIVEHKLPLLPNVAPSEVSLKIKEEVEKQWNAGFLAVAEYP</sequence>
<comment type="caution">
    <text evidence="1">The sequence shown here is derived from an EMBL/GenBank/DDBJ whole genome shotgun (WGS) entry which is preliminary data.</text>
</comment>
<dbReference type="EMBL" id="QJKJ01014477">
    <property type="protein sequence ID" value="RDX64239.1"/>
    <property type="molecule type" value="Genomic_DNA"/>
</dbReference>
<organism evidence="1 2">
    <name type="scientific">Mucuna pruriens</name>
    <name type="common">Velvet bean</name>
    <name type="synonym">Dolichos pruriens</name>
    <dbReference type="NCBI Taxonomy" id="157652"/>
    <lineage>
        <taxon>Eukaryota</taxon>
        <taxon>Viridiplantae</taxon>
        <taxon>Streptophyta</taxon>
        <taxon>Embryophyta</taxon>
        <taxon>Tracheophyta</taxon>
        <taxon>Spermatophyta</taxon>
        <taxon>Magnoliopsida</taxon>
        <taxon>eudicotyledons</taxon>
        <taxon>Gunneridae</taxon>
        <taxon>Pentapetalae</taxon>
        <taxon>rosids</taxon>
        <taxon>fabids</taxon>
        <taxon>Fabales</taxon>
        <taxon>Fabaceae</taxon>
        <taxon>Papilionoideae</taxon>
        <taxon>50 kb inversion clade</taxon>
        <taxon>NPAAA clade</taxon>
        <taxon>indigoferoid/millettioid clade</taxon>
        <taxon>Phaseoleae</taxon>
        <taxon>Mucuna</taxon>
    </lineage>
</organism>
<name>A0A371EE19_MUCPR</name>
<dbReference type="STRING" id="157652.A0A371EE19"/>
<evidence type="ECO:0000313" key="2">
    <source>
        <dbReference type="Proteomes" id="UP000257109"/>
    </source>
</evidence>
<feature type="non-terminal residue" evidence="1">
    <location>
        <position position="1"/>
    </location>
</feature>
<evidence type="ECO:0000313" key="1">
    <source>
        <dbReference type="EMBL" id="RDX64239.1"/>
    </source>
</evidence>
<accession>A0A371EE19</accession>
<keyword evidence="2" id="KW-1185">Reference proteome</keyword>
<gene>
    <name evidence="1" type="ORF">CR513_57228</name>
</gene>
<proteinExistence type="predicted"/>
<reference evidence="1" key="1">
    <citation type="submission" date="2018-05" db="EMBL/GenBank/DDBJ databases">
        <title>Draft genome of Mucuna pruriens seed.</title>
        <authorList>
            <person name="Nnadi N.E."/>
            <person name="Vos R."/>
            <person name="Hasami M.H."/>
            <person name="Devisetty U.K."/>
            <person name="Aguiy J.C."/>
        </authorList>
    </citation>
    <scope>NUCLEOTIDE SEQUENCE [LARGE SCALE GENOMIC DNA]</scope>
    <source>
        <strain evidence="1">JCA_2017</strain>
    </source>
</reference>